<dbReference type="Proteomes" id="UP001054945">
    <property type="component" value="Unassembled WGS sequence"/>
</dbReference>
<dbReference type="AlphaFoldDB" id="A0AAV4VQG9"/>
<reference evidence="1 2" key="1">
    <citation type="submission" date="2021-06" db="EMBL/GenBank/DDBJ databases">
        <title>Caerostris extrusa draft genome.</title>
        <authorList>
            <person name="Kono N."/>
            <person name="Arakawa K."/>
        </authorList>
    </citation>
    <scope>NUCLEOTIDE SEQUENCE [LARGE SCALE GENOMIC DNA]</scope>
</reference>
<gene>
    <name evidence="1" type="ORF">CEXT_331921</name>
</gene>
<evidence type="ECO:0000313" key="2">
    <source>
        <dbReference type="Proteomes" id="UP001054945"/>
    </source>
</evidence>
<protein>
    <submittedName>
        <fullName evidence="1">Uncharacterized protein</fullName>
    </submittedName>
</protein>
<organism evidence="1 2">
    <name type="scientific">Caerostris extrusa</name>
    <name type="common">Bark spider</name>
    <name type="synonym">Caerostris bankana</name>
    <dbReference type="NCBI Taxonomy" id="172846"/>
    <lineage>
        <taxon>Eukaryota</taxon>
        <taxon>Metazoa</taxon>
        <taxon>Ecdysozoa</taxon>
        <taxon>Arthropoda</taxon>
        <taxon>Chelicerata</taxon>
        <taxon>Arachnida</taxon>
        <taxon>Araneae</taxon>
        <taxon>Araneomorphae</taxon>
        <taxon>Entelegynae</taxon>
        <taxon>Araneoidea</taxon>
        <taxon>Araneidae</taxon>
        <taxon>Caerostris</taxon>
    </lineage>
</organism>
<dbReference type="EMBL" id="BPLR01014972">
    <property type="protein sequence ID" value="GIY72625.1"/>
    <property type="molecule type" value="Genomic_DNA"/>
</dbReference>
<evidence type="ECO:0000313" key="1">
    <source>
        <dbReference type="EMBL" id="GIY72625.1"/>
    </source>
</evidence>
<comment type="caution">
    <text evidence="1">The sequence shown here is derived from an EMBL/GenBank/DDBJ whole genome shotgun (WGS) entry which is preliminary data.</text>
</comment>
<sequence length="109" mass="12690">MTHEEFSHWQSSQHGIHVTFNSRMYHSNQSGNNPMTMDSLTQQLSGLPSTSLHNFQHNTLMISKLLNHIQQEKRSSCIHCSGFLYYFFSSLQILVVYHQFRCGVIFVLL</sequence>
<accession>A0AAV4VQG9</accession>
<proteinExistence type="predicted"/>
<name>A0AAV4VQG9_CAEEX</name>
<keyword evidence="2" id="KW-1185">Reference proteome</keyword>